<dbReference type="EMBL" id="NMUH01000239">
    <property type="protein sequence ID" value="MQL75168.1"/>
    <property type="molecule type" value="Genomic_DNA"/>
</dbReference>
<reference evidence="1" key="1">
    <citation type="submission" date="2017-07" db="EMBL/GenBank/DDBJ databases">
        <title>Taro Niue Genome Assembly and Annotation.</title>
        <authorList>
            <person name="Atibalentja N."/>
            <person name="Keating K."/>
            <person name="Fields C.J."/>
        </authorList>
    </citation>
    <scope>NUCLEOTIDE SEQUENCE</scope>
    <source>
        <strain evidence="1">Niue_2</strain>
        <tissue evidence="1">Leaf</tissue>
    </source>
</reference>
<proteinExistence type="predicted"/>
<dbReference type="AlphaFoldDB" id="A0A843TUF2"/>
<name>A0A843TUF2_COLES</name>
<evidence type="ECO:0000313" key="2">
    <source>
        <dbReference type="Proteomes" id="UP000652761"/>
    </source>
</evidence>
<evidence type="ECO:0000313" key="1">
    <source>
        <dbReference type="EMBL" id="MQL75168.1"/>
    </source>
</evidence>
<accession>A0A843TUF2</accession>
<dbReference type="Proteomes" id="UP000652761">
    <property type="component" value="Unassembled WGS sequence"/>
</dbReference>
<sequence length="110" mass="12154">MSEQVIASSEEIVTNRCGEQVVTSSKEIVTVTYRVVATSKSLRVLKKSLRLNLDSINGTGCNADILIIELSRANSTFGRTSQDQIAPYCLTLVIFVILDNQLDGQIKYQE</sequence>
<keyword evidence="2" id="KW-1185">Reference proteome</keyword>
<protein>
    <submittedName>
        <fullName evidence="1">Uncharacterized protein</fullName>
    </submittedName>
</protein>
<organism evidence="1 2">
    <name type="scientific">Colocasia esculenta</name>
    <name type="common">Wild taro</name>
    <name type="synonym">Arum esculentum</name>
    <dbReference type="NCBI Taxonomy" id="4460"/>
    <lineage>
        <taxon>Eukaryota</taxon>
        <taxon>Viridiplantae</taxon>
        <taxon>Streptophyta</taxon>
        <taxon>Embryophyta</taxon>
        <taxon>Tracheophyta</taxon>
        <taxon>Spermatophyta</taxon>
        <taxon>Magnoliopsida</taxon>
        <taxon>Liliopsida</taxon>
        <taxon>Araceae</taxon>
        <taxon>Aroideae</taxon>
        <taxon>Colocasieae</taxon>
        <taxon>Colocasia</taxon>
    </lineage>
</organism>
<comment type="caution">
    <text evidence="1">The sequence shown here is derived from an EMBL/GenBank/DDBJ whole genome shotgun (WGS) entry which is preliminary data.</text>
</comment>
<gene>
    <name evidence="1" type="ORF">Taro_007548</name>
</gene>